<dbReference type="AlphaFoldDB" id="A0A328AXG3"/>
<evidence type="ECO:0000313" key="2">
    <source>
        <dbReference type="Proteomes" id="UP000249842"/>
    </source>
</evidence>
<evidence type="ECO:0000313" key="1">
    <source>
        <dbReference type="EMBL" id="RAK58386.1"/>
    </source>
</evidence>
<accession>A0A328AXG3</accession>
<organism evidence="1 2">
    <name type="scientific">Phenylobacterium hankyongense</name>
    <dbReference type="NCBI Taxonomy" id="1813876"/>
    <lineage>
        <taxon>Bacteria</taxon>
        <taxon>Pseudomonadati</taxon>
        <taxon>Pseudomonadota</taxon>
        <taxon>Alphaproteobacteria</taxon>
        <taxon>Caulobacterales</taxon>
        <taxon>Caulobacteraceae</taxon>
        <taxon>Phenylobacterium</taxon>
    </lineage>
</organism>
<sequence>MVVVVLLMAPVEPALVDGLMVEPLVDPPAPVVCAAAGSARASDRIPLMIKVVRILGSPEEWPMTPQVIVRARSKTAAIAIDNLPSGPG</sequence>
<comment type="caution">
    <text evidence="1">The sequence shown here is derived from an EMBL/GenBank/DDBJ whole genome shotgun (WGS) entry which is preliminary data.</text>
</comment>
<gene>
    <name evidence="1" type="ORF">DJ021_00455</name>
</gene>
<dbReference type="Proteomes" id="UP000249842">
    <property type="component" value="Unassembled WGS sequence"/>
</dbReference>
<protein>
    <submittedName>
        <fullName evidence="1">Uncharacterized protein</fullName>
    </submittedName>
</protein>
<keyword evidence="2" id="KW-1185">Reference proteome</keyword>
<reference evidence="2" key="1">
    <citation type="submission" date="2018-05" db="EMBL/GenBank/DDBJ databases">
        <authorList>
            <person name="Li X."/>
        </authorList>
    </citation>
    <scope>NUCLEOTIDE SEQUENCE [LARGE SCALE GENOMIC DNA]</scope>
    <source>
        <strain evidence="2">HKS-05</strain>
    </source>
</reference>
<name>A0A328AXG3_9CAUL</name>
<dbReference type="EMBL" id="QFYP01000001">
    <property type="protein sequence ID" value="RAK58386.1"/>
    <property type="molecule type" value="Genomic_DNA"/>
</dbReference>
<proteinExistence type="predicted"/>